<feature type="region of interest" description="Disordered" evidence="5">
    <location>
        <begin position="349"/>
        <end position="382"/>
    </location>
</feature>
<dbReference type="AlphaFoldDB" id="A0A3Q0FQB7"/>
<feature type="domain" description="CXXC-type" evidence="6">
    <location>
        <begin position="23"/>
        <end position="75"/>
    </location>
</feature>
<evidence type="ECO:0000313" key="8">
    <source>
        <dbReference type="RefSeq" id="XP_025048350.1"/>
    </source>
</evidence>
<evidence type="ECO:0000256" key="3">
    <source>
        <dbReference type="ARBA" id="ARBA00022833"/>
    </source>
</evidence>
<feature type="compositionally biased region" description="Basic residues" evidence="5">
    <location>
        <begin position="178"/>
        <end position="196"/>
    </location>
</feature>
<dbReference type="Proteomes" id="UP000189705">
    <property type="component" value="Unplaced"/>
</dbReference>
<evidence type="ECO:0000256" key="1">
    <source>
        <dbReference type="ARBA" id="ARBA00022723"/>
    </source>
</evidence>
<dbReference type="GeneID" id="102388726"/>
<dbReference type="InterPro" id="IPR002857">
    <property type="entry name" value="Znf_CXXC"/>
</dbReference>
<accession>A0A3Q0FQB7</accession>
<keyword evidence="1" id="KW-0479">Metal-binding</keyword>
<evidence type="ECO:0000259" key="6">
    <source>
        <dbReference type="PROSITE" id="PS51058"/>
    </source>
</evidence>
<keyword evidence="7" id="KW-1185">Reference proteome</keyword>
<dbReference type="Pfam" id="PF02008">
    <property type="entry name" value="zf-CXXC"/>
    <property type="match status" value="3"/>
</dbReference>
<protein>
    <submittedName>
        <fullName evidence="8">Methyl-CpG-binding domain protein 1 isoform X1</fullName>
    </submittedName>
</protein>
<dbReference type="KEGG" id="asn:102388726"/>
<keyword evidence="2 4" id="KW-0863">Zinc-finger</keyword>
<dbReference type="CTD" id="4152"/>
<organism evidence="7 8">
    <name type="scientific">Alligator sinensis</name>
    <name type="common">Chinese alligator</name>
    <dbReference type="NCBI Taxonomy" id="38654"/>
    <lineage>
        <taxon>Eukaryota</taxon>
        <taxon>Metazoa</taxon>
        <taxon>Chordata</taxon>
        <taxon>Craniata</taxon>
        <taxon>Vertebrata</taxon>
        <taxon>Euteleostomi</taxon>
        <taxon>Archelosauria</taxon>
        <taxon>Archosauria</taxon>
        <taxon>Crocodylia</taxon>
        <taxon>Alligatoridae</taxon>
        <taxon>Alligatorinae</taxon>
        <taxon>Alligator</taxon>
    </lineage>
</organism>
<evidence type="ECO:0000313" key="7">
    <source>
        <dbReference type="Proteomes" id="UP000189705"/>
    </source>
</evidence>
<feature type="region of interest" description="Disordered" evidence="5">
    <location>
        <begin position="174"/>
        <end position="206"/>
    </location>
</feature>
<evidence type="ECO:0000256" key="5">
    <source>
        <dbReference type="SAM" id="MobiDB-lite"/>
    </source>
</evidence>
<feature type="domain" description="CXXC-type" evidence="6">
    <location>
        <begin position="205"/>
        <end position="252"/>
    </location>
</feature>
<dbReference type="RefSeq" id="XP_025048350.1">
    <property type="nucleotide sequence ID" value="XM_025192565.1"/>
</dbReference>
<feature type="domain" description="CXXC-type" evidence="6">
    <location>
        <begin position="76"/>
        <end position="122"/>
    </location>
</feature>
<sequence>MWPALGWNSWGAAQRRDFNREQRFFKRVGCGLCQACQIPEDCGICTACTGRGRGPGSASGPATRPGLKCLLRRCLKIVKKGFGCGACQGCQNTEDCGTCYICLRRLKPGLKRQWRCLQRRCLKRKKSVVAKKGSYGSRKLMVEARRHKRLPPATPISKWKPVLERDPSTAFAAGHMKQLNKVKDKKKLGRPPKHPSARASAGSGGRRRRRRCGVCEACVRRVDCGCCDFCRDKPKFGGDNLKRQKCRWRQCLRLAMDKEAPAGVDVLLGAEKRGSGGAEPPGPLALVTERPGRDLVLLPPAPPRAFPLLLQRVPEEPAPAPPRAESQVPEPSASLPDLGFLIASAPHVKQEKVEPSPGERSPATLVSVPSPQAEGRGPGGDVVVLDETEEEEEEPTPVIMEVLSLGTLALGARRPPPPEDAALRRFLAELQEIPLPAHWEVVPPRGEPDLRLVQRSARSTVASAVIRIRPGLFFQVVACDLPVPPEHQLYAGHPPRLTTVDEVVELICDLEAYRLCPGCPAGPRSPACAVLVYAGPCPRCRSLEPWPSGAGPPPS</sequence>
<dbReference type="GO" id="GO:0003677">
    <property type="term" value="F:DNA binding"/>
    <property type="evidence" value="ECO:0007669"/>
    <property type="project" value="InterPro"/>
</dbReference>
<keyword evidence="3" id="KW-0862">Zinc</keyword>
<dbReference type="PROSITE" id="PS51058">
    <property type="entry name" value="ZF_CXXC"/>
    <property type="match status" value="3"/>
</dbReference>
<feature type="region of interest" description="Disordered" evidence="5">
    <location>
        <begin position="315"/>
        <end position="337"/>
    </location>
</feature>
<gene>
    <name evidence="8" type="primary">MBD1</name>
</gene>
<evidence type="ECO:0000256" key="4">
    <source>
        <dbReference type="PROSITE-ProRule" id="PRU00509"/>
    </source>
</evidence>
<name>A0A3Q0FQB7_ALLSI</name>
<evidence type="ECO:0000256" key="2">
    <source>
        <dbReference type="ARBA" id="ARBA00022771"/>
    </source>
</evidence>
<dbReference type="GO" id="GO:0008270">
    <property type="term" value="F:zinc ion binding"/>
    <property type="evidence" value="ECO:0007669"/>
    <property type="project" value="UniProtKB-KW"/>
</dbReference>
<proteinExistence type="predicted"/>
<reference evidence="8" key="1">
    <citation type="submission" date="2025-08" db="UniProtKB">
        <authorList>
            <consortium name="RefSeq"/>
        </authorList>
    </citation>
    <scope>IDENTIFICATION</scope>
</reference>